<evidence type="ECO:0000256" key="2">
    <source>
        <dbReference type="SAM" id="SignalP"/>
    </source>
</evidence>
<feature type="chain" id="PRO_5047181545" evidence="2">
    <location>
        <begin position="25"/>
        <end position="72"/>
    </location>
</feature>
<feature type="signal peptide" evidence="2">
    <location>
        <begin position="1"/>
        <end position="24"/>
    </location>
</feature>
<dbReference type="EMBL" id="JACFYJ010000002">
    <property type="protein sequence ID" value="MEI5995987.1"/>
    <property type="molecule type" value="Genomic_DNA"/>
</dbReference>
<feature type="compositionally biased region" description="Polar residues" evidence="1">
    <location>
        <begin position="54"/>
        <end position="66"/>
    </location>
</feature>
<accession>A0ABU8IK66</accession>
<evidence type="ECO:0000256" key="1">
    <source>
        <dbReference type="SAM" id="MobiDB-lite"/>
    </source>
</evidence>
<keyword evidence="2" id="KW-0732">Signal</keyword>
<feature type="compositionally biased region" description="Basic and acidic residues" evidence="1">
    <location>
        <begin position="37"/>
        <end position="51"/>
    </location>
</feature>
<evidence type="ECO:0000313" key="4">
    <source>
        <dbReference type="Proteomes" id="UP001386437"/>
    </source>
</evidence>
<organism evidence="3 4">
    <name type="scientific">Paraburkholderia bengalensis</name>
    <dbReference type="NCBI Taxonomy" id="2747562"/>
    <lineage>
        <taxon>Bacteria</taxon>
        <taxon>Pseudomonadati</taxon>
        <taxon>Pseudomonadota</taxon>
        <taxon>Betaproteobacteria</taxon>
        <taxon>Burkholderiales</taxon>
        <taxon>Burkholderiaceae</taxon>
        <taxon>Paraburkholderia</taxon>
    </lineage>
</organism>
<proteinExistence type="predicted"/>
<protein>
    <submittedName>
        <fullName evidence="3">Uncharacterized protein</fullName>
    </submittedName>
</protein>
<dbReference type="Proteomes" id="UP001386437">
    <property type="component" value="Unassembled WGS sequence"/>
</dbReference>
<sequence>MKALALVLALAGVAALTAPVASYAKIDQNANYYRSEDRVRYTSGDPKEEMRQAACQQRGSCDSDNSPAPARQ</sequence>
<reference evidence="3 4" key="1">
    <citation type="journal article" date="2022" name="Arch. Microbiol.">
        <title>Paraburkholderia bengalensis sp. nov. isolated from roots of Oryza sativa, IR64.</title>
        <authorList>
            <person name="Nag P."/>
            <person name="Mondal N."/>
            <person name="Sarkar J."/>
            <person name="Das S."/>
        </authorList>
    </citation>
    <scope>NUCLEOTIDE SEQUENCE [LARGE SCALE GENOMIC DNA]</scope>
    <source>
        <strain evidence="3 4">IR64_4_BI</strain>
    </source>
</reference>
<comment type="caution">
    <text evidence="3">The sequence shown here is derived from an EMBL/GenBank/DDBJ whole genome shotgun (WGS) entry which is preliminary data.</text>
</comment>
<dbReference type="RefSeq" id="WP_054922662.1">
    <property type="nucleotide sequence ID" value="NZ_JACFYJ010000002.1"/>
</dbReference>
<keyword evidence="4" id="KW-1185">Reference proteome</keyword>
<gene>
    <name evidence="3" type="ORF">H3V53_01785</name>
</gene>
<name>A0ABU8IK66_9BURK</name>
<feature type="region of interest" description="Disordered" evidence="1">
    <location>
        <begin position="37"/>
        <end position="72"/>
    </location>
</feature>
<evidence type="ECO:0000313" key="3">
    <source>
        <dbReference type="EMBL" id="MEI5995987.1"/>
    </source>
</evidence>